<dbReference type="EMBL" id="JAPDFR010000001">
    <property type="protein sequence ID" value="KAK0392380.1"/>
    <property type="molecule type" value="Genomic_DNA"/>
</dbReference>
<evidence type="ECO:0000313" key="2">
    <source>
        <dbReference type="EMBL" id="KAK0392380.1"/>
    </source>
</evidence>
<dbReference type="Gene3D" id="3.40.630.30">
    <property type="match status" value="1"/>
</dbReference>
<dbReference type="AlphaFoldDB" id="A0AA39GRS0"/>
<organism evidence="2 3">
    <name type="scientific">Sarocladium strictum</name>
    <name type="common">Black bundle disease fungus</name>
    <name type="synonym">Acremonium strictum</name>
    <dbReference type="NCBI Taxonomy" id="5046"/>
    <lineage>
        <taxon>Eukaryota</taxon>
        <taxon>Fungi</taxon>
        <taxon>Dikarya</taxon>
        <taxon>Ascomycota</taxon>
        <taxon>Pezizomycotina</taxon>
        <taxon>Sordariomycetes</taxon>
        <taxon>Hypocreomycetidae</taxon>
        <taxon>Hypocreales</taxon>
        <taxon>Sarocladiaceae</taxon>
        <taxon>Sarocladium</taxon>
    </lineage>
</organism>
<dbReference type="CDD" id="cd04301">
    <property type="entry name" value="NAT_SF"/>
    <property type="match status" value="1"/>
</dbReference>
<evidence type="ECO:0000313" key="3">
    <source>
        <dbReference type="Proteomes" id="UP001175261"/>
    </source>
</evidence>
<feature type="domain" description="N-acetyltransferase" evidence="1">
    <location>
        <begin position="198"/>
        <end position="360"/>
    </location>
</feature>
<protein>
    <recommendedName>
        <fullName evidence="1">N-acetyltransferase domain-containing protein</fullName>
    </recommendedName>
</protein>
<comment type="caution">
    <text evidence="2">The sequence shown here is derived from an EMBL/GenBank/DDBJ whole genome shotgun (WGS) entry which is preliminary data.</text>
</comment>
<dbReference type="InterPro" id="IPR016181">
    <property type="entry name" value="Acyl_CoA_acyltransferase"/>
</dbReference>
<name>A0AA39GRS0_SARSR</name>
<dbReference type="Pfam" id="PF00583">
    <property type="entry name" value="Acetyltransf_1"/>
    <property type="match status" value="1"/>
</dbReference>
<dbReference type="SUPFAM" id="SSF55729">
    <property type="entry name" value="Acyl-CoA N-acyltransferases (Nat)"/>
    <property type="match status" value="1"/>
</dbReference>
<accession>A0AA39GRS0</accession>
<keyword evidence="3" id="KW-1185">Reference proteome</keyword>
<dbReference type="Proteomes" id="UP001175261">
    <property type="component" value="Unassembled WGS sequence"/>
</dbReference>
<dbReference type="GO" id="GO:0016747">
    <property type="term" value="F:acyltransferase activity, transferring groups other than amino-acyl groups"/>
    <property type="evidence" value="ECO:0007669"/>
    <property type="project" value="InterPro"/>
</dbReference>
<reference evidence="2" key="1">
    <citation type="submission" date="2022-10" db="EMBL/GenBank/DDBJ databases">
        <title>Determination and structural analysis of whole genome sequence of Sarocladium strictum F4-1.</title>
        <authorList>
            <person name="Hu L."/>
            <person name="Jiang Y."/>
        </authorList>
    </citation>
    <scope>NUCLEOTIDE SEQUENCE</scope>
    <source>
        <strain evidence="2">F4-1</strain>
    </source>
</reference>
<dbReference type="PROSITE" id="PS51186">
    <property type="entry name" value="GNAT"/>
    <property type="match status" value="1"/>
</dbReference>
<proteinExistence type="predicted"/>
<gene>
    <name evidence="2" type="ORF">NLU13_1875</name>
</gene>
<evidence type="ECO:0000259" key="1">
    <source>
        <dbReference type="PROSITE" id="PS51186"/>
    </source>
</evidence>
<dbReference type="InterPro" id="IPR000182">
    <property type="entry name" value="GNAT_dom"/>
</dbReference>
<sequence length="525" mass="58596">MAMELDESTDGGTSFDSTLAVRVLQDHQSCIPLSKVLCRDDTLLLLTPLIQPLSEPTEATEDPFETLGQRLSQKVKVRHVPYTKSQGVTGIHVAFAKRAKAVICIITKLTVEDEVSQPHLAALMAYTCRPNPFIIVACCSVSRGDLQLCDFPTVVTAPGYSPDTLKTISSILFEEDSSRQQDADRMESDMPADLSWRVDAWNRERDAEATHDLWMASMPHGFRLDRPTLDSILIRPGFAHHLSARESTRGTLIGFCAVYITYGDSGGSNSICSIAAIIVREEFRKRGVGTQLHNEAIARYRQPQGLKRIQLGSTFPRLLYGPPVDPFQRKWFENRGWTINGSGQGKGRIVADWILRMTDLPTAELASAGLSFRRCEFTDSQHVFTMTAKESDRKLQFGWYDQYVRTLDSAHMENIILAYEGATLAAAALTYTPNDGSISATDLPWPSTLGNDIGGITCICFNDDDPEIVNRRETIMIRLLHVCARSLSERGMVGIYADGLKPNDHCLETLGFTKWAEYYEVWRQA</sequence>